<sequence>MIASKGALALLRLALRRDRVVLPVWIAVPAVVVAAIGSALADLYPQAGRRAALGATVTSAPALRALTGPVYDTSIGGLTAWRAVTFVTVLAALMSITTVIRHTRADEESGRAELVGACVVGRHAIVAATVLLAGAANLVLALVTALVLAAQGLSVAGSLAFGLAAGGAGWVFAGVAVVAAQLTEHARTGRGLAVAALGLAFVLRASGDATGDEAVSWLSPLGWAQRVRPFAGERWWAVALLAGTGLALVAVAAVLAGQRDLGAGLVAPRHGPRDAGARLASTPALAWRLQRGSLLGWSAAFAVAGGMFGSLAQSVGTIIQDNPRLAAMLALMGGEGALVDTFLATVLGLLGLVAGGYAVQATLRLRTEESALRAEPVLATAVRRASWTAGHLGAALAGTVVILAAGGLAAGLTHGIRAGGPAAEVPRLVAAAVLQAPAGWTLAGLAMLLFGALPRLVALAWAALVAFALIAQLGELLRLDDRVMSLSPFTHLPQLPGGTVTAGPLLWLTGVAAALAVAGVLAFGARDVSGD</sequence>
<dbReference type="AlphaFoldDB" id="A0A1H6EIQ5"/>
<protein>
    <submittedName>
        <fullName evidence="2">ABC-2 type transport system permease protein</fullName>
    </submittedName>
</protein>
<feature type="transmembrane region" description="Helical" evidence="1">
    <location>
        <begin position="428"/>
        <end position="449"/>
    </location>
</feature>
<evidence type="ECO:0000313" key="3">
    <source>
        <dbReference type="Proteomes" id="UP000236732"/>
    </source>
</evidence>
<reference evidence="2 3" key="1">
    <citation type="submission" date="2016-10" db="EMBL/GenBank/DDBJ databases">
        <authorList>
            <person name="de Groot N.N."/>
        </authorList>
    </citation>
    <scope>NUCLEOTIDE SEQUENCE [LARGE SCALE GENOMIC DNA]</scope>
    <source>
        <strain evidence="2 3">CGMCC 4.7037</strain>
    </source>
</reference>
<dbReference type="Proteomes" id="UP000236732">
    <property type="component" value="Unassembled WGS sequence"/>
</dbReference>
<feature type="transmembrane region" description="Helical" evidence="1">
    <location>
        <begin position="155"/>
        <end position="179"/>
    </location>
</feature>
<dbReference type="OrthoDB" id="2014935at2"/>
<feature type="transmembrane region" description="Helical" evidence="1">
    <location>
        <begin position="505"/>
        <end position="525"/>
    </location>
</feature>
<feature type="transmembrane region" description="Helical" evidence="1">
    <location>
        <begin position="339"/>
        <end position="359"/>
    </location>
</feature>
<dbReference type="RefSeq" id="WP_103959720.1">
    <property type="nucleotide sequence ID" value="NZ_FNVT01000010.1"/>
</dbReference>
<name>A0A1H6EIQ5_9ACTN</name>
<feature type="transmembrane region" description="Helical" evidence="1">
    <location>
        <begin position="191"/>
        <end position="207"/>
    </location>
</feature>
<evidence type="ECO:0000313" key="2">
    <source>
        <dbReference type="EMBL" id="SEG96836.1"/>
    </source>
</evidence>
<feature type="transmembrane region" description="Helical" evidence="1">
    <location>
        <begin position="294"/>
        <end position="319"/>
    </location>
</feature>
<keyword evidence="1" id="KW-1133">Transmembrane helix</keyword>
<proteinExistence type="predicted"/>
<feature type="transmembrane region" description="Helical" evidence="1">
    <location>
        <begin position="124"/>
        <end position="149"/>
    </location>
</feature>
<evidence type="ECO:0000256" key="1">
    <source>
        <dbReference type="SAM" id="Phobius"/>
    </source>
</evidence>
<gene>
    <name evidence="2" type="ORF">SAMN05444920_110126</name>
</gene>
<feature type="transmembrane region" description="Helical" evidence="1">
    <location>
        <begin position="235"/>
        <end position="256"/>
    </location>
</feature>
<keyword evidence="1" id="KW-0812">Transmembrane</keyword>
<feature type="transmembrane region" description="Helical" evidence="1">
    <location>
        <begin position="20"/>
        <end position="41"/>
    </location>
</feature>
<feature type="transmembrane region" description="Helical" evidence="1">
    <location>
        <begin position="392"/>
        <end position="416"/>
    </location>
</feature>
<keyword evidence="3" id="KW-1185">Reference proteome</keyword>
<dbReference type="EMBL" id="FNVT01000010">
    <property type="protein sequence ID" value="SEG96836.1"/>
    <property type="molecule type" value="Genomic_DNA"/>
</dbReference>
<organism evidence="2 3">
    <name type="scientific">Nonomuraea solani</name>
    <dbReference type="NCBI Taxonomy" id="1144553"/>
    <lineage>
        <taxon>Bacteria</taxon>
        <taxon>Bacillati</taxon>
        <taxon>Actinomycetota</taxon>
        <taxon>Actinomycetes</taxon>
        <taxon>Streptosporangiales</taxon>
        <taxon>Streptosporangiaceae</taxon>
        <taxon>Nonomuraea</taxon>
    </lineage>
</organism>
<feature type="transmembrane region" description="Helical" evidence="1">
    <location>
        <begin position="80"/>
        <end position="103"/>
    </location>
</feature>
<feature type="transmembrane region" description="Helical" evidence="1">
    <location>
        <begin position="456"/>
        <end position="474"/>
    </location>
</feature>
<keyword evidence="1" id="KW-0472">Membrane</keyword>
<accession>A0A1H6EIQ5</accession>